<name>A0A918YJ62_9ACTN</name>
<feature type="transmembrane region" description="Helical" evidence="1">
    <location>
        <begin position="167"/>
        <end position="188"/>
    </location>
</feature>
<feature type="transmembrane region" description="Helical" evidence="1">
    <location>
        <begin position="85"/>
        <end position="104"/>
    </location>
</feature>
<keyword evidence="1" id="KW-1133">Transmembrane helix</keyword>
<dbReference type="Proteomes" id="UP000655443">
    <property type="component" value="Unassembled WGS sequence"/>
</dbReference>
<protein>
    <recommendedName>
        <fullName evidence="4">DUF3159 domain-containing protein</fullName>
    </recommendedName>
</protein>
<comment type="caution">
    <text evidence="2">The sequence shown here is derived from an EMBL/GenBank/DDBJ whole genome shotgun (WGS) entry which is preliminary data.</text>
</comment>
<organism evidence="2 3">
    <name type="scientific">Streptomyces alanosinicus</name>
    <dbReference type="NCBI Taxonomy" id="68171"/>
    <lineage>
        <taxon>Bacteria</taxon>
        <taxon>Bacillati</taxon>
        <taxon>Actinomycetota</taxon>
        <taxon>Actinomycetes</taxon>
        <taxon>Kitasatosporales</taxon>
        <taxon>Streptomycetaceae</taxon>
        <taxon>Streptomyces</taxon>
    </lineage>
</organism>
<feature type="transmembrane region" description="Helical" evidence="1">
    <location>
        <begin position="57"/>
        <end position="78"/>
    </location>
</feature>
<evidence type="ECO:0000256" key="1">
    <source>
        <dbReference type="SAM" id="Phobius"/>
    </source>
</evidence>
<sequence length="238" mass="25598">MRDMTGMRIANKHVGSSKHAGSNRREASANGPLLQSLALNVVGPLAVFYGLRAAGVGLWWAVLASAVPPLVEALLTVVRERRIGMLGILVLTMVALGAALSAVTGSPRFMFAKDGWMTGIVGLAFLATLRGQPIIFRILSSVAKGDKRAELEHNWQVSPTFRHVMRLLTAVWGVGLLLDSGVRVMLAYTLPIDSVMLVTTLQYVALFVGLEIFSRRYGRNPARIALIHNEAAAVTTAA</sequence>
<dbReference type="EMBL" id="BMVG01000008">
    <property type="protein sequence ID" value="GHE04973.1"/>
    <property type="molecule type" value="Genomic_DNA"/>
</dbReference>
<feature type="transmembrane region" description="Helical" evidence="1">
    <location>
        <begin position="33"/>
        <end position="51"/>
    </location>
</feature>
<evidence type="ECO:0000313" key="2">
    <source>
        <dbReference type="EMBL" id="GHE04973.1"/>
    </source>
</evidence>
<evidence type="ECO:0000313" key="3">
    <source>
        <dbReference type="Proteomes" id="UP000655443"/>
    </source>
</evidence>
<keyword evidence="1" id="KW-0472">Membrane</keyword>
<keyword evidence="1" id="KW-0812">Transmembrane</keyword>
<gene>
    <name evidence="2" type="ORF">GCM10010339_38730</name>
</gene>
<dbReference type="NCBIfam" id="NF041646">
    <property type="entry name" value="VC0807_fam"/>
    <property type="match status" value="1"/>
</dbReference>
<proteinExistence type="predicted"/>
<evidence type="ECO:0008006" key="4">
    <source>
        <dbReference type="Google" id="ProtNLM"/>
    </source>
</evidence>
<reference evidence="2" key="2">
    <citation type="submission" date="2020-09" db="EMBL/GenBank/DDBJ databases">
        <authorList>
            <person name="Sun Q."/>
            <person name="Ohkuma M."/>
        </authorList>
    </citation>
    <scope>NUCLEOTIDE SEQUENCE</scope>
    <source>
        <strain evidence="2">JCM 4714</strain>
    </source>
</reference>
<dbReference type="AlphaFoldDB" id="A0A918YJ62"/>
<keyword evidence="3" id="KW-1185">Reference proteome</keyword>
<accession>A0A918YJ62</accession>
<reference evidence="2" key="1">
    <citation type="journal article" date="2014" name="Int. J. Syst. Evol. Microbiol.">
        <title>Complete genome sequence of Corynebacterium casei LMG S-19264T (=DSM 44701T), isolated from a smear-ripened cheese.</title>
        <authorList>
            <consortium name="US DOE Joint Genome Institute (JGI-PGF)"/>
            <person name="Walter F."/>
            <person name="Albersmeier A."/>
            <person name="Kalinowski J."/>
            <person name="Ruckert C."/>
        </authorList>
    </citation>
    <scope>NUCLEOTIDE SEQUENCE</scope>
    <source>
        <strain evidence="2">JCM 4714</strain>
    </source>
</reference>
<feature type="transmembrane region" description="Helical" evidence="1">
    <location>
        <begin position="194"/>
        <end position="213"/>
    </location>
</feature>
<feature type="transmembrane region" description="Helical" evidence="1">
    <location>
        <begin position="116"/>
        <end position="139"/>
    </location>
</feature>